<evidence type="ECO:0000313" key="2">
    <source>
        <dbReference type="EMBL" id="KOM28966.1"/>
    </source>
</evidence>
<dbReference type="OrthoDB" id="736928at2759"/>
<dbReference type="KEGG" id="var:108322145"/>
<reference evidence="3" key="1">
    <citation type="journal article" date="2015" name="Proc. Natl. Acad. Sci. U.S.A.">
        <title>Genome sequencing of adzuki bean (Vigna angularis) provides insight into high starch and low fat accumulation and domestication.</title>
        <authorList>
            <person name="Yang K."/>
            <person name="Tian Z."/>
            <person name="Chen C."/>
            <person name="Luo L."/>
            <person name="Zhao B."/>
            <person name="Wang Z."/>
            <person name="Yu L."/>
            <person name="Li Y."/>
            <person name="Sun Y."/>
            <person name="Li W."/>
            <person name="Chen Y."/>
            <person name="Li Y."/>
            <person name="Zhang Y."/>
            <person name="Ai D."/>
            <person name="Zhao J."/>
            <person name="Shang C."/>
            <person name="Ma Y."/>
            <person name="Wu B."/>
            <person name="Wang M."/>
            <person name="Gao L."/>
            <person name="Sun D."/>
            <person name="Zhang P."/>
            <person name="Guo F."/>
            <person name="Wang W."/>
            <person name="Li Y."/>
            <person name="Wang J."/>
            <person name="Varshney R.K."/>
            <person name="Wang J."/>
            <person name="Ling H.Q."/>
            <person name="Wan P."/>
        </authorList>
    </citation>
    <scope>NUCLEOTIDE SEQUENCE</scope>
    <source>
        <strain evidence="3">cv. Jingnong 6</strain>
    </source>
</reference>
<dbReference type="Pfam" id="PF14009">
    <property type="entry name" value="PADRE"/>
    <property type="match status" value="1"/>
</dbReference>
<name>A0A0L9TF05_PHAAN</name>
<dbReference type="EMBL" id="KQ258464">
    <property type="protein sequence ID" value="KOM28966.1"/>
    <property type="molecule type" value="Genomic_DNA"/>
</dbReference>
<dbReference type="Proteomes" id="UP000053144">
    <property type="component" value="Unassembled WGS sequence"/>
</dbReference>
<reference evidence="2" key="2">
    <citation type="submission" date="2015-02" db="EMBL/GenBank/DDBJ databases">
        <authorList>
            <person name="Chooi Y.-H."/>
        </authorList>
    </citation>
    <scope>NUCLEOTIDE SEQUENCE</scope>
    <source>
        <tissue evidence="2">Seedling</tissue>
    </source>
</reference>
<dbReference type="PANTHER" id="PTHR33052">
    <property type="entry name" value="DUF4228 DOMAIN PROTEIN-RELATED"/>
    <property type="match status" value="1"/>
</dbReference>
<reference evidence="1 4" key="3">
    <citation type="submission" date="2020-05" db="EMBL/GenBank/DDBJ databases">
        <title>Vigna angularis (adzuki bean) Var. LongXiaoDou No. 4 denovo assembly.</title>
        <authorList>
            <person name="Xiang H."/>
        </authorList>
    </citation>
    <scope>NUCLEOTIDE SEQUENCE [LARGE SCALE GENOMIC DNA]</scope>
    <source>
        <tissue evidence="1">Leaf</tissue>
    </source>
</reference>
<dbReference type="EMBL" id="JABFOF010000001">
    <property type="protein sequence ID" value="KAG2407570.1"/>
    <property type="molecule type" value="Genomic_DNA"/>
</dbReference>
<dbReference type="Proteomes" id="UP000743370">
    <property type="component" value="Unassembled WGS sequence"/>
</dbReference>
<organism evidence="2 3">
    <name type="scientific">Phaseolus angularis</name>
    <name type="common">Azuki bean</name>
    <name type="synonym">Vigna angularis</name>
    <dbReference type="NCBI Taxonomy" id="3914"/>
    <lineage>
        <taxon>Eukaryota</taxon>
        <taxon>Viridiplantae</taxon>
        <taxon>Streptophyta</taxon>
        <taxon>Embryophyta</taxon>
        <taxon>Tracheophyta</taxon>
        <taxon>Spermatophyta</taxon>
        <taxon>Magnoliopsida</taxon>
        <taxon>eudicotyledons</taxon>
        <taxon>Gunneridae</taxon>
        <taxon>Pentapetalae</taxon>
        <taxon>rosids</taxon>
        <taxon>fabids</taxon>
        <taxon>Fabales</taxon>
        <taxon>Fabaceae</taxon>
        <taxon>Papilionoideae</taxon>
        <taxon>50 kb inversion clade</taxon>
        <taxon>NPAAA clade</taxon>
        <taxon>indigoferoid/millettioid clade</taxon>
        <taxon>Phaseoleae</taxon>
        <taxon>Vigna</taxon>
    </lineage>
</organism>
<accession>A0A0L9TF05</accession>
<proteinExistence type="predicted"/>
<evidence type="ECO:0008006" key="5">
    <source>
        <dbReference type="Google" id="ProtNLM"/>
    </source>
</evidence>
<dbReference type="InterPro" id="IPR025322">
    <property type="entry name" value="PADRE_dom"/>
</dbReference>
<dbReference type="OMA" id="SMTRETH"/>
<dbReference type="STRING" id="3914.A0A0L9TF05"/>
<dbReference type="AlphaFoldDB" id="A0A0L9TF05"/>
<sequence>MGACFSCDSSFILKHIRVVHMNGYVEDFEQPISVRQVIGHPSKHFLCTSTQLLSASSKSMTRETHLQPGQVYFMLPYSVLQADVSPVDLAALVKRLSAVAKASPLSSQNQTLWSSPSTSPIRGGPAEQYGVGKMNIGGRSPCKVQPWKPVLDSISEKPCHRRSESDWQESY</sequence>
<evidence type="ECO:0000313" key="3">
    <source>
        <dbReference type="Proteomes" id="UP000053144"/>
    </source>
</evidence>
<evidence type="ECO:0000313" key="4">
    <source>
        <dbReference type="Proteomes" id="UP000743370"/>
    </source>
</evidence>
<dbReference type="Gramene" id="KOM28966">
    <property type="protein sequence ID" value="KOM28966"/>
    <property type="gene ID" value="LR48_Vigan627s001500"/>
</dbReference>
<gene>
    <name evidence="1" type="ORF">HKW66_Vig0023920</name>
    <name evidence="2" type="ORF">LR48_Vigan627s001500</name>
</gene>
<protein>
    <recommendedName>
        <fullName evidence="5">DUF4228 domain-containing protein</fullName>
    </recommendedName>
</protein>
<evidence type="ECO:0000313" key="1">
    <source>
        <dbReference type="EMBL" id="KAG2407570.1"/>
    </source>
</evidence>